<reference evidence="1 2" key="1">
    <citation type="journal article" date="2021" name="MBio">
        <title>Poor Competitiveness of Bradyrhizobium in Pigeon Pea Root Colonization in Indian Soils.</title>
        <authorList>
            <person name="Chalasani D."/>
            <person name="Basu A."/>
            <person name="Pullabhotla S.V.S.R.N."/>
            <person name="Jorrin B."/>
            <person name="Neal A.L."/>
            <person name="Poole P.S."/>
            <person name="Podile A.R."/>
            <person name="Tkacz A."/>
        </authorList>
    </citation>
    <scope>NUCLEOTIDE SEQUENCE [LARGE SCALE GENOMIC DNA]</scope>
    <source>
        <strain evidence="1 2">HU12</strain>
    </source>
</reference>
<protein>
    <submittedName>
        <fullName evidence="1">Uncharacterized protein</fullName>
    </submittedName>
</protein>
<name>A0ABS7I0X5_9MICO</name>
<evidence type="ECO:0000313" key="2">
    <source>
        <dbReference type="Proteomes" id="UP000777440"/>
    </source>
</evidence>
<comment type="caution">
    <text evidence="1">The sequence shown here is derived from an EMBL/GenBank/DDBJ whole genome shotgun (WGS) entry which is preliminary data.</text>
</comment>
<dbReference type="EMBL" id="JAEUAX010000006">
    <property type="protein sequence ID" value="MBW9110749.1"/>
    <property type="molecule type" value="Genomic_DNA"/>
</dbReference>
<gene>
    <name evidence="1" type="ORF">JNB61_13285</name>
</gene>
<dbReference type="Proteomes" id="UP000777440">
    <property type="component" value="Unassembled WGS sequence"/>
</dbReference>
<accession>A0ABS7I0X5</accession>
<keyword evidence="2" id="KW-1185">Reference proteome</keyword>
<evidence type="ECO:0000313" key="1">
    <source>
        <dbReference type="EMBL" id="MBW9110749.1"/>
    </source>
</evidence>
<proteinExistence type="predicted"/>
<dbReference type="RefSeq" id="WP_220339928.1">
    <property type="nucleotide sequence ID" value="NZ_JAEUAX010000006.1"/>
</dbReference>
<organism evidence="1 2">
    <name type="scientific">Microbacterium ureisolvens</name>
    <dbReference type="NCBI Taxonomy" id="2781186"/>
    <lineage>
        <taxon>Bacteria</taxon>
        <taxon>Bacillati</taxon>
        <taxon>Actinomycetota</taxon>
        <taxon>Actinomycetes</taxon>
        <taxon>Micrococcales</taxon>
        <taxon>Microbacteriaceae</taxon>
        <taxon>Microbacterium</taxon>
    </lineage>
</organism>
<sequence length="55" mass="6202">MSHDGGLAKSFDSFLVFGSDGRVFESTEPVWDESRVTRTRSRFRVVRTPPGRVDA</sequence>